<sequence length="385" mass="44514">MWDVLPSEIFWGILSHVPIEPLLRFRCVCTGWRQIIDDPTFIRSHLQCQAGRERVMIRTALGRKLYTFSLEALSNDFESETIIWAKPLKTLTRHGVSCIPDLPVATCNGLILIYSEEKAWSLLNPFTRKSIELPPCDDDITHSRSLLCGGLGYDRTTDDYKVVRIMQFYDRNNGYFVLETSIYSLKLGYWRRIEEFPNCSIHWQSRHGIFVNGALHWMSYVKRRGQEKGWMAMMIALDLGTENYRLLPLPLTSLPFFTDLSVVDGCLFLSCIYSEFRCDGWMMKDYSSCGGIINSSWTKLFSFTPQSETVKGEVRFIAYLKNKGQVLIQHSDNELFWLDIEKKSAKRVKIRGDFKYFTSQAFPATLVRLNDNGRGVMGIIVNQHK</sequence>
<proteinExistence type="predicted"/>
<dbReference type="PANTHER" id="PTHR31672:SF13">
    <property type="entry name" value="F-BOX PROTEIN CPR30-LIKE"/>
    <property type="match status" value="1"/>
</dbReference>
<accession>A0ABD3SJS0</accession>
<dbReference type="NCBIfam" id="TIGR01640">
    <property type="entry name" value="F_box_assoc_1"/>
    <property type="match status" value="1"/>
</dbReference>
<comment type="caution">
    <text evidence="2">The sequence shown here is derived from an EMBL/GenBank/DDBJ whole genome shotgun (WGS) entry which is preliminary data.</text>
</comment>
<feature type="domain" description="F-box" evidence="1">
    <location>
        <begin position="1"/>
        <end position="45"/>
    </location>
</feature>
<dbReference type="SUPFAM" id="SSF81383">
    <property type="entry name" value="F-box domain"/>
    <property type="match status" value="1"/>
</dbReference>
<reference evidence="2 3" key="1">
    <citation type="submission" date="2024-12" db="EMBL/GenBank/DDBJ databases">
        <title>The unique morphological basis and parallel evolutionary history of personate flowers in Penstemon.</title>
        <authorList>
            <person name="Depatie T.H."/>
            <person name="Wessinger C.A."/>
        </authorList>
    </citation>
    <scope>NUCLEOTIDE SEQUENCE [LARGE SCALE GENOMIC DNA]</scope>
    <source>
        <strain evidence="2">WTNN_2</strain>
        <tissue evidence="2">Leaf</tissue>
    </source>
</reference>
<dbReference type="SMART" id="SM00256">
    <property type="entry name" value="FBOX"/>
    <property type="match status" value="1"/>
</dbReference>
<dbReference type="PANTHER" id="PTHR31672">
    <property type="entry name" value="BNACNNG10540D PROTEIN"/>
    <property type="match status" value="1"/>
</dbReference>
<name>A0ABD3SJS0_9LAMI</name>
<dbReference type="EMBL" id="JBJXBP010000006">
    <property type="protein sequence ID" value="KAL3824605.1"/>
    <property type="molecule type" value="Genomic_DNA"/>
</dbReference>
<evidence type="ECO:0000313" key="2">
    <source>
        <dbReference type="EMBL" id="KAL3824605.1"/>
    </source>
</evidence>
<dbReference type="Pfam" id="PF07734">
    <property type="entry name" value="FBA_1"/>
    <property type="match status" value="1"/>
</dbReference>
<dbReference type="InterPro" id="IPR050796">
    <property type="entry name" value="SCF_F-box_component"/>
</dbReference>
<dbReference type="Gene3D" id="1.20.1280.50">
    <property type="match status" value="1"/>
</dbReference>
<organism evidence="2 3">
    <name type="scientific">Penstemon smallii</name>
    <dbReference type="NCBI Taxonomy" id="265156"/>
    <lineage>
        <taxon>Eukaryota</taxon>
        <taxon>Viridiplantae</taxon>
        <taxon>Streptophyta</taxon>
        <taxon>Embryophyta</taxon>
        <taxon>Tracheophyta</taxon>
        <taxon>Spermatophyta</taxon>
        <taxon>Magnoliopsida</taxon>
        <taxon>eudicotyledons</taxon>
        <taxon>Gunneridae</taxon>
        <taxon>Pentapetalae</taxon>
        <taxon>asterids</taxon>
        <taxon>lamiids</taxon>
        <taxon>Lamiales</taxon>
        <taxon>Plantaginaceae</taxon>
        <taxon>Cheloneae</taxon>
        <taxon>Penstemon</taxon>
    </lineage>
</organism>
<dbReference type="Pfam" id="PF00646">
    <property type="entry name" value="F-box"/>
    <property type="match status" value="1"/>
</dbReference>
<dbReference type="InterPro" id="IPR017451">
    <property type="entry name" value="F-box-assoc_interact_dom"/>
</dbReference>
<evidence type="ECO:0000313" key="3">
    <source>
        <dbReference type="Proteomes" id="UP001634393"/>
    </source>
</evidence>
<dbReference type="InterPro" id="IPR006527">
    <property type="entry name" value="F-box-assoc_dom_typ1"/>
</dbReference>
<protein>
    <recommendedName>
        <fullName evidence="1">F-box domain-containing protein</fullName>
    </recommendedName>
</protein>
<evidence type="ECO:0000259" key="1">
    <source>
        <dbReference type="PROSITE" id="PS50181"/>
    </source>
</evidence>
<gene>
    <name evidence="2" type="ORF">ACJIZ3_020634</name>
</gene>
<dbReference type="InterPro" id="IPR001810">
    <property type="entry name" value="F-box_dom"/>
</dbReference>
<dbReference type="PROSITE" id="PS50181">
    <property type="entry name" value="FBOX"/>
    <property type="match status" value="1"/>
</dbReference>
<dbReference type="InterPro" id="IPR036047">
    <property type="entry name" value="F-box-like_dom_sf"/>
</dbReference>
<keyword evidence="3" id="KW-1185">Reference proteome</keyword>
<dbReference type="AlphaFoldDB" id="A0ABD3SJS0"/>
<dbReference type="Proteomes" id="UP001634393">
    <property type="component" value="Unassembled WGS sequence"/>
</dbReference>